<accession>A0A392UZ24</accession>
<keyword evidence="3" id="KW-1185">Reference proteome</keyword>
<sequence>GGRRGGLAVAPPVEGVGGGDARGV</sequence>
<evidence type="ECO:0000313" key="2">
    <source>
        <dbReference type="EMBL" id="MCI80443.1"/>
    </source>
</evidence>
<evidence type="ECO:0000256" key="1">
    <source>
        <dbReference type="SAM" id="MobiDB-lite"/>
    </source>
</evidence>
<protein>
    <submittedName>
        <fullName evidence="2">Uncharacterized protein</fullName>
    </submittedName>
</protein>
<dbReference type="AlphaFoldDB" id="A0A392UZ24"/>
<dbReference type="EMBL" id="LXQA010995782">
    <property type="protein sequence ID" value="MCI80443.1"/>
    <property type="molecule type" value="Genomic_DNA"/>
</dbReference>
<evidence type="ECO:0000313" key="3">
    <source>
        <dbReference type="Proteomes" id="UP000265520"/>
    </source>
</evidence>
<feature type="compositionally biased region" description="Gly residues" evidence="1">
    <location>
        <begin position="15"/>
        <end position="24"/>
    </location>
</feature>
<organism evidence="2 3">
    <name type="scientific">Trifolium medium</name>
    <dbReference type="NCBI Taxonomy" id="97028"/>
    <lineage>
        <taxon>Eukaryota</taxon>
        <taxon>Viridiplantae</taxon>
        <taxon>Streptophyta</taxon>
        <taxon>Embryophyta</taxon>
        <taxon>Tracheophyta</taxon>
        <taxon>Spermatophyta</taxon>
        <taxon>Magnoliopsida</taxon>
        <taxon>eudicotyledons</taxon>
        <taxon>Gunneridae</taxon>
        <taxon>Pentapetalae</taxon>
        <taxon>rosids</taxon>
        <taxon>fabids</taxon>
        <taxon>Fabales</taxon>
        <taxon>Fabaceae</taxon>
        <taxon>Papilionoideae</taxon>
        <taxon>50 kb inversion clade</taxon>
        <taxon>NPAAA clade</taxon>
        <taxon>Hologalegina</taxon>
        <taxon>IRL clade</taxon>
        <taxon>Trifolieae</taxon>
        <taxon>Trifolium</taxon>
    </lineage>
</organism>
<comment type="caution">
    <text evidence="2">The sequence shown here is derived from an EMBL/GenBank/DDBJ whole genome shotgun (WGS) entry which is preliminary data.</text>
</comment>
<feature type="region of interest" description="Disordered" evidence="1">
    <location>
        <begin position="1"/>
        <end position="24"/>
    </location>
</feature>
<name>A0A392UZ24_9FABA</name>
<feature type="compositionally biased region" description="Low complexity" evidence="1">
    <location>
        <begin position="1"/>
        <end position="14"/>
    </location>
</feature>
<feature type="non-terminal residue" evidence="2">
    <location>
        <position position="1"/>
    </location>
</feature>
<dbReference type="Proteomes" id="UP000265520">
    <property type="component" value="Unassembled WGS sequence"/>
</dbReference>
<reference evidence="2 3" key="1">
    <citation type="journal article" date="2018" name="Front. Plant Sci.">
        <title>Red Clover (Trifolium pratense) and Zigzag Clover (T. medium) - A Picture of Genomic Similarities and Differences.</title>
        <authorList>
            <person name="Dluhosova J."/>
            <person name="Istvanek J."/>
            <person name="Nedelnik J."/>
            <person name="Repkova J."/>
        </authorList>
    </citation>
    <scope>NUCLEOTIDE SEQUENCE [LARGE SCALE GENOMIC DNA]</scope>
    <source>
        <strain evidence="3">cv. 10/8</strain>
        <tissue evidence="2">Leaf</tissue>
    </source>
</reference>
<proteinExistence type="predicted"/>